<dbReference type="InterPro" id="IPR021235">
    <property type="entry name" value="DUF2637"/>
</dbReference>
<dbReference type="RefSeq" id="WP_245908749.1">
    <property type="nucleotide sequence ID" value="NZ_PVZG01000038.1"/>
</dbReference>
<keyword evidence="2" id="KW-1133">Transmembrane helix</keyword>
<feature type="transmembrane region" description="Helical" evidence="2">
    <location>
        <begin position="71"/>
        <end position="92"/>
    </location>
</feature>
<dbReference type="GO" id="GO:0006355">
    <property type="term" value="P:regulation of DNA-templated transcription"/>
    <property type="evidence" value="ECO:0007669"/>
    <property type="project" value="InterPro"/>
</dbReference>
<feature type="transmembrane region" description="Helical" evidence="2">
    <location>
        <begin position="104"/>
        <end position="125"/>
    </location>
</feature>
<sequence length="243" mass="24626">MMTTDLHRLKRLGWAVRAVFTLGIAASLAGNVLHAENNAISQAIAAWSPLALLLAVELISRVPLRRGAHAVARLAATAVIAGIAAWVSYWHLVGVAVRYGESGASPYLIPFSVDGLIVIASVSLVEIGGRIRRIQAPADPATPVAVPNAAPAVKPLPAPQPAAEPAPVPPGKKAPVKRVKPRPASADKVAKVAAKMPGAPVAAIAEKAGVSPSTARRHLAALAATDASPSAPAPAETPALAAA</sequence>
<dbReference type="GO" id="GO:0003677">
    <property type="term" value="F:DNA binding"/>
    <property type="evidence" value="ECO:0007669"/>
    <property type="project" value="InterPro"/>
</dbReference>
<feature type="region of interest" description="Disordered" evidence="1">
    <location>
        <begin position="221"/>
        <end position="243"/>
    </location>
</feature>
<feature type="transmembrane region" description="Helical" evidence="2">
    <location>
        <begin position="39"/>
        <end position="59"/>
    </location>
</feature>
<comment type="caution">
    <text evidence="4">The sequence shown here is derived from an EMBL/GenBank/DDBJ whole genome shotgun (WGS) entry which is preliminary data.</text>
</comment>
<feature type="compositionally biased region" description="Pro residues" evidence="1">
    <location>
        <begin position="155"/>
        <end position="172"/>
    </location>
</feature>
<protein>
    <submittedName>
        <fullName evidence="4">Uncharacterized protein DUF2637</fullName>
    </submittedName>
</protein>
<evidence type="ECO:0000313" key="5">
    <source>
        <dbReference type="Proteomes" id="UP000239209"/>
    </source>
</evidence>
<organism evidence="4 5">
    <name type="scientific">Pseudosporangium ferrugineum</name>
    <dbReference type="NCBI Taxonomy" id="439699"/>
    <lineage>
        <taxon>Bacteria</taxon>
        <taxon>Bacillati</taxon>
        <taxon>Actinomycetota</taxon>
        <taxon>Actinomycetes</taxon>
        <taxon>Micromonosporales</taxon>
        <taxon>Micromonosporaceae</taxon>
        <taxon>Pseudosporangium</taxon>
    </lineage>
</organism>
<feature type="region of interest" description="Disordered" evidence="1">
    <location>
        <begin position="155"/>
        <end position="187"/>
    </location>
</feature>
<feature type="domain" description="HTH iclR-type" evidence="3">
    <location>
        <begin position="193"/>
        <end position="224"/>
    </location>
</feature>
<reference evidence="4 5" key="1">
    <citation type="submission" date="2018-03" db="EMBL/GenBank/DDBJ databases">
        <title>Genomic Encyclopedia of Archaeal and Bacterial Type Strains, Phase II (KMG-II): from individual species to whole genera.</title>
        <authorList>
            <person name="Goeker M."/>
        </authorList>
    </citation>
    <scope>NUCLEOTIDE SEQUENCE [LARGE SCALE GENOMIC DNA]</scope>
    <source>
        <strain evidence="4 5">DSM 45348</strain>
    </source>
</reference>
<feature type="transmembrane region" description="Helical" evidence="2">
    <location>
        <begin position="12"/>
        <end position="33"/>
    </location>
</feature>
<evidence type="ECO:0000256" key="2">
    <source>
        <dbReference type="SAM" id="Phobius"/>
    </source>
</evidence>
<keyword evidence="5" id="KW-1185">Reference proteome</keyword>
<evidence type="ECO:0000259" key="3">
    <source>
        <dbReference type="Pfam" id="PF09339"/>
    </source>
</evidence>
<dbReference type="Pfam" id="PF10935">
    <property type="entry name" value="DUF2637"/>
    <property type="match status" value="1"/>
</dbReference>
<dbReference type="EMBL" id="PVZG01000038">
    <property type="protein sequence ID" value="PRY19132.1"/>
    <property type="molecule type" value="Genomic_DNA"/>
</dbReference>
<evidence type="ECO:0000313" key="4">
    <source>
        <dbReference type="EMBL" id="PRY19132.1"/>
    </source>
</evidence>
<keyword evidence="2" id="KW-0812">Transmembrane</keyword>
<dbReference type="Pfam" id="PF09339">
    <property type="entry name" value="HTH_IclR"/>
    <property type="match status" value="1"/>
</dbReference>
<accession>A0A2T0RD96</accession>
<dbReference type="Proteomes" id="UP000239209">
    <property type="component" value="Unassembled WGS sequence"/>
</dbReference>
<evidence type="ECO:0000256" key="1">
    <source>
        <dbReference type="SAM" id="MobiDB-lite"/>
    </source>
</evidence>
<dbReference type="InterPro" id="IPR005471">
    <property type="entry name" value="Tscrpt_reg_IclR_N"/>
</dbReference>
<dbReference type="AlphaFoldDB" id="A0A2T0RD96"/>
<proteinExistence type="predicted"/>
<gene>
    <name evidence="4" type="ORF">CLV70_1389</name>
</gene>
<keyword evidence="2" id="KW-0472">Membrane</keyword>
<name>A0A2T0RD96_9ACTN</name>